<dbReference type="EMBL" id="OX459118">
    <property type="protein sequence ID" value="CAI9090248.1"/>
    <property type="molecule type" value="Genomic_DNA"/>
</dbReference>
<protein>
    <submittedName>
        <fullName evidence="3">OLC1v1024979C1</fullName>
    </submittedName>
</protein>
<feature type="domain" description="At1g61900-like C-terminal" evidence="2">
    <location>
        <begin position="272"/>
        <end position="345"/>
    </location>
</feature>
<dbReference type="Pfam" id="PF26584">
    <property type="entry name" value="At1g61900"/>
    <property type="match status" value="1"/>
</dbReference>
<feature type="domain" description="SPARK" evidence="1">
    <location>
        <begin position="70"/>
        <end position="222"/>
    </location>
</feature>
<name>A0AAV1C5C8_OLDCO</name>
<evidence type="ECO:0000259" key="1">
    <source>
        <dbReference type="Pfam" id="PF19160"/>
    </source>
</evidence>
<dbReference type="PANTHER" id="PTHR33831">
    <property type="entry name" value="GPI-ANCHORED PROTEIN"/>
    <property type="match status" value="1"/>
</dbReference>
<accession>A0AAV1C5C8</accession>
<dbReference type="InterPro" id="IPR040336">
    <property type="entry name" value="At1g61900-like"/>
</dbReference>
<evidence type="ECO:0000313" key="4">
    <source>
        <dbReference type="Proteomes" id="UP001161247"/>
    </source>
</evidence>
<reference evidence="3" key="1">
    <citation type="submission" date="2023-03" db="EMBL/GenBank/DDBJ databases">
        <authorList>
            <person name="Julca I."/>
        </authorList>
    </citation>
    <scope>NUCLEOTIDE SEQUENCE</scope>
</reference>
<proteinExistence type="predicted"/>
<sequence length="444" mass="47244">MSLIPLISFANFCVNSCISAAGLPLSISSPGGNIFGSDSTNTTNYSASSQAQAPSPMLLPFVYKSVPTLSGQCAFNFSAAESILKVTATDCWSSLAPYLANAVCCPQYDATFAILLGQSSKYTGMLSMNETHASHCISDVDKILISQGADENLQKICSITQSNLTGASCLVIDANEVDRILATSELVAACGQLDTANECCSRNCQNSISAATARLASSSSRTTSTNNPILPKDSVVLRDCTNIVLRWLASKLDPPAANRVLRTLSSCTLNEGCPLVLPDINQISKECQTQTAINQTSCCNAMESYMSPLQEQSFITDSQALNCAASLSMRLQKANISTNIYNLCRIHLKDFSIQVDTKESGCLLPSTPSDVIFDESSGIGFRCKLEENSAAPWSSSLIVSNSTCNKSTSTAATLPEIPKPVSAQRGMEITSLLLPSLFFISLII</sequence>
<dbReference type="PANTHER" id="PTHR33831:SF8">
    <property type="entry name" value="SPARK DOMAIN-CONTAINING PROTEIN"/>
    <property type="match status" value="1"/>
</dbReference>
<gene>
    <name evidence="3" type="ORF">OLC1_LOCUS2444</name>
</gene>
<dbReference type="GO" id="GO:0005886">
    <property type="term" value="C:plasma membrane"/>
    <property type="evidence" value="ECO:0007669"/>
    <property type="project" value="TreeGrafter"/>
</dbReference>
<dbReference type="AlphaFoldDB" id="A0AAV1C5C8"/>
<evidence type="ECO:0000259" key="2">
    <source>
        <dbReference type="Pfam" id="PF26584"/>
    </source>
</evidence>
<dbReference type="Pfam" id="PF19160">
    <property type="entry name" value="SPARK"/>
    <property type="match status" value="1"/>
</dbReference>
<dbReference type="InterPro" id="IPR043891">
    <property type="entry name" value="SPARK"/>
</dbReference>
<dbReference type="Proteomes" id="UP001161247">
    <property type="component" value="Chromosome 1"/>
</dbReference>
<evidence type="ECO:0000313" key="3">
    <source>
        <dbReference type="EMBL" id="CAI9090248.1"/>
    </source>
</evidence>
<keyword evidence="4" id="KW-1185">Reference proteome</keyword>
<organism evidence="3 4">
    <name type="scientific">Oldenlandia corymbosa var. corymbosa</name>
    <dbReference type="NCBI Taxonomy" id="529605"/>
    <lineage>
        <taxon>Eukaryota</taxon>
        <taxon>Viridiplantae</taxon>
        <taxon>Streptophyta</taxon>
        <taxon>Embryophyta</taxon>
        <taxon>Tracheophyta</taxon>
        <taxon>Spermatophyta</taxon>
        <taxon>Magnoliopsida</taxon>
        <taxon>eudicotyledons</taxon>
        <taxon>Gunneridae</taxon>
        <taxon>Pentapetalae</taxon>
        <taxon>asterids</taxon>
        <taxon>lamiids</taxon>
        <taxon>Gentianales</taxon>
        <taxon>Rubiaceae</taxon>
        <taxon>Rubioideae</taxon>
        <taxon>Spermacoceae</taxon>
        <taxon>Hedyotis-Oldenlandia complex</taxon>
        <taxon>Oldenlandia</taxon>
    </lineage>
</organism>
<dbReference type="InterPro" id="IPR059003">
    <property type="entry name" value="At1g61900_C"/>
</dbReference>